<dbReference type="PANTHER" id="PTHR12300">
    <property type="entry name" value="HVA22-LIKE PROTEINS"/>
    <property type="match status" value="1"/>
</dbReference>
<comment type="similarity">
    <text evidence="1">Belongs to the DP1 family.</text>
</comment>
<accession>A0A0R3RSR0</accession>
<keyword evidence="2" id="KW-1185">Reference proteome</keyword>
<name>A0A0R3RSR0_9BILA</name>
<keyword evidence="1" id="KW-0812">Transmembrane</keyword>
<protein>
    <recommendedName>
        <fullName evidence="1">Receptor expression-enhancing protein</fullName>
    </recommendedName>
</protein>
<feature type="transmembrane region" description="Helical" evidence="1">
    <location>
        <begin position="122"/>
        <end position="139"/>
    </location>
</feature>
<evidence type="ECO:0000256" key="1">
    <source>
        <dbReference type="RuleBase" id="RU362006"/>
    </source>
</evidence>
<dbReference type="InterPro" id="IPR004345">
    <property type="entry name" value="TB2_DP1_HVA22"/>
</dbReference>
<organism evidence="2 3">
    <name type="scientific">Elaeophora elaphi</name>
    <dbReference type="NCBI Taxonomy" id="1147741"/>
    <lineage>
        <taxon>Eukaryota</taxon>
        <taxon>Metazoa</taxon>
        <taxon>Ecdysozoa</taxon>
        <taxon>Nematoda</taxon>
        <taxon>Chromadorea</taxon>
        <taxon>Rhabditida</taxon>
        <taxon>Spirurina</taxon>
        <taxon>Spiruromorpha</taxon>
        <taxon>Filarioidea</taxon>
        <taxon>Onchocercidae</taxon>
        <taxon>Elaeophora</taxon>
    </lineage>
</organism>
<comment type="subcellular location">
    <subcellularLocation>
        <location evidence="1">Membrane</location>
        <topology evidence="1">Multi-pass membrane protein</topology>
    </subcellularLocation>
</comment>
<feature type="transmembrane region" description="Helical" evidence="1">
    <location>
        <begin position="146"/>
        <end position="162"/>
    </location>
</feature>
<evidence type="ECO:0000313" key="2">
    <source>
        <dbReference type="Proteomes" id="UP000050640"/>
    </source>
</evidence>
<dbReference type="Pfam" id="PF03134">
    <property type="entry name" value="TB2_DP1_HVA22"/>
    <property type="match status" value="1"/>
</dbReference>
<sequence length="196" mass="22477">MDNQSEGTKILEVAGGDQWPQQKRNVKGKGAVISSLNDLKMVFHSLLYPKDNKAVDQAFQKLEQKTHLEREKIAYAVIGLAGLYMVFGAFARLVCNLIGFAYPAYTSVKAIRTSQKEDDTHWLIYWTVFAAFSLIDFFAEMILGYFPVYWILKALFMLYLYLPQTYGAMVLYDRFLDPAITKVDALVKQYIAKEKE</sequence>
<dbReference type="GO" id="GO:0016020">
    <property type="term" value="C:membrane"/>
    <property type="evidence" value="ECO:0007669"/>
    <property type="project" value="UniProtKB-SubCell"/>
</dbReference>
<dbReference type="AlphaFoldDB" id="A0A0R3RSR0"/>
<dbReference type="WBParaSite" id="EEL_0000490001-mRNA-1">
    <property type="protein sequence ID" value="EEL_0000490001-mRNA-1"/>
    <property type="gene ID" value="EEL_0000490001"/>
</dbReference>
<feature type="transmembrane region" description="Helical" evidence="1">
    <location>
        <begin position="73"/>
        <end position="102"/>
    </location>
</feature>
<reference evidence="3" key="1">
    <citation type="submission" date="2017-02" db="UniProtKB">
        <authorList>
            <consortium name="WormBaseParasite"/>
        </authorList>
    </citation>
    <scope>IDENTIFICATION</scope>
</reference>
<evidence type="ECO:0000313" key="3">
    <source>
        <dbReference type="WBParaSite" id="EEL_0000490001-mRNA-1"/>
    </source>
</evidence>
<dbReference type="STRING" id="1147741.A0A0R3RSR0"/>
<proteinExistence type="inferred from homology"/>
<keyword evidence="1" id="KW-1133">Transmembrane helix</keyword>
<dbReference type="PANTHER" id="PTHR12300:SF34">
    <property type="entry name" value="RECEPTOR EXPRESSION-ENHANCING PROTEIN"/>
    <property type="match status" value="1"/>
</dbReference>
<dbReference type="Proteomes" id="UP000050640">
    <property type="component" value="Unplaced"/>
</dbReference>
<keyword evidence="1" id="KW-0472">Membrane</keyword>